<dbReference type="Gene3D" id="3.30.70.330">
    <property type="match status" value="1"/>
</dbReference>
<dbReference type="InterPro" id="IPR014789">
    <property type="entry name" value="PolyA-riboNase_RNA-binding"/>
</dbReference>
<dbReference type="InterPro" id="IPR035979">
    <property type="entry name" value="RBD_domain_sf"/>
</dbReference>
<evidence type="ECO:0000256" key="3">
    <source>
        <dbReference type="SAM" id="MobiDB-lite"/>
    </source>
</evidence>
<comment type="similarity">
    <text evidence="1">Belongs to the CAF1 family.</text>
</comment>
<dbReference type="InterPro" id="IPR036867">
    <property type="entry name" value="R3H_dom_sf"/>
</dbReference>
<evidence type="ECO:0000256" key="2">
    <source>
        <dbReference type="SAM" id="Coils"/>
    </source>
</evidence>
<dbReference type="Pfam" id="PF08675">
    <property type="entry name" value="RNA_bind"/>
    <property type="match status" value="1"/>
</dbReference>
<sequence>MDVTIDNYEELLPEILEKIENCDFCSIDCELSGITQYKDLNSFDTLRTRYEKIKNSVESFLILQFGLCVFKYKPNEKSYESHAYNCYLFPRSQKCKYSKDYSFSCLNSSVEFLIEQNFDFNKVFKKGISFISKDCEENLRHKLHLTIEDRKIPKNTLYPPNKEDIRDQIDKILNEIDEFVENKLETRKEIKFTEFLLRLFIEKNIRQKYSKQLKYESKFLENKERLMIITKVDPKDITNEIDDFEKEIGFSKLIWFLSQSNKLIVGHNMISDIMQMLRQFFTANLPENFEDFKSMTNSLFPRLLDTKYMASQAPLKDLINNTTLADLERILSKEPFPKITIENDLYSTNNEKLHEAGYDAYLTGCCYAKMFHYLETFNSSKLALEEFYSNKLYLMKSYDNLIFDLKKVQEEPKRDNVFYVEFPPKWETQDLYDLFSSYGPIFIGWINERSAFVALQNNDNVKKVASQLLGVCGRDYRVYFYSTYINQLYKSKNEKNKNSNSTPDNKNSDNNLTNSNEKRKRNKEKQNDKSSGSDSSLERKKFKSDKNDEKQNDKPFEQSMDCVYNLFLKDNTNKR</sequence>
<dbReference type="PANTHER" id="PTHR15092">
    <property type="entry name" value="POLY A -SPECIFIC RIBONUCLEASE/TARGET OF EGR1, MEMBER 1"/>
    <property type="match status" value="1"/>
</dbReference>
<dbReference type="GO" id="GO:1990432">
    <property type="term" value="P:siRNA 3'-end processing"/>
    <property type="evidence" value="ECO:0007669"/>
    <property type="project" value="TreeGrafter"/>
</dbReference>
<dbReference type="Gene3D" id="3.30.1370.50">
    <property type="entry name" value="R3H-like domain"/>
    <property type="match status" value="1"/>
</dbReference>
<feature type="domain" description="Poly(A)-specific ribonuclease RNA-binding" evidence="4">
    <location>
        <begin position="411"/>
        <end position="486"/>
    </location>
</feature>
<dbReference type="InterPro" id="IPR036397">
    <property type="entry name" value="RNaseH_sf"/>
</dbReference>
<dbReference type="Pfam" id="PF04857">
    <property type="entry name" value="CAF1"/>
    <property type="match status" value="1"/>
</dbReference>
<gene>
    <name evidence="5" type="ORF">OXX778_LOCUS5375</name>
</gene>
<dbReference type="GO" id="GO:0003723">
    <property type="term" value="F:RNA binding"/>
    <property type="evidence" value="ECO:0007669"/>
    <property type="project" value="InterPro"/>
</dbReference>
<protein>
    <recommendedName>
        <fullName evidence="4">Poly(A)-specific ribonuclease RNA-binding domain-containing protein</fullName>
    </recommendedName>
</protein>
<dbReference type="PANTHER" id="PTHR15092:SF44">
    <property type="entry name" value="POLY(A)-SPECIFIC RIBONUCLEASE PARN"/>
    <property type="match status" value="1"/>
</dbReference>
<dbReference type="InterPro" id="IPR012337">
    <property type="entry name" value="RNaseH-like_sf"/>
</dbReference>
<name>A0A813RD16_9BILA</name>
<dbReference type="GO" id="GO:0004535">
    <property type="term" value="F:poly(A)-specific ribonuclease activity"/>
    <property type="evidence" value="ECO:0007669"/>
    <property type="project" value="InterPro"/>
</dbReference>
<dbReference type="Gene3D" id="3.30.420.10">
    <property type="entry name" value="Ribonuclease H-like superfamily/Ribonuclease H"/>
    <property type="match status" value="1"/>
</dbReference>
<proteinExistence type="inferred from homology"/>
<dbReference type="Proteomes" id="UP000663879">
    <property type="component" value="Unassembled WGS sequence"/>
</dbReference>
<dbReference type="SUPFAM" id="SSF53098">
    <property type="entry name" value="Ribonuclease H-like"/>
    <property type="match status" value="1"/>
</dbReference>
<reference evidence="5" key="1">
    <citation type="submission" date="2021-02" db="EMBL/GenBank/DDBJ databases">
        <authorList>
            <person name="Nowell W R."/>
        </authorList>
    </citation>
    <scope>NUCLEOTIDE SEQUENCE</scope>
    <source>
        <strain evidence="5">Ploen Becks lab</strain>
    </source>
</reference>
<dbReference type="GO" id="GO:0046872">
    <property type="term" value="F:metal ion binding"/>
    <property type="evidence" value="ECO:0007669"/>
    <property type="project" value="InterPro"/>
</dbReference>
<dbReference type="GO" id="GO:0005737">
    <property type="term" value="C:cytoplasm"/>
    <property type="evidence" value="ECO:0007669"/>
    <property type="project" value="InterPro"/>
</dbReference>
<evidence type="ECO:0000256" key="1">
    <source>
        <dbReference type="ARBA" id="ARBA00008372"/>
    </source>
</evidence>
<keyword evidence="2" id="KW-0175">Coiled coil</keyword>
<feature type="compositionally biased region" description="Low complexity" evidence="3">
    <location>
        <begin position="498"/>
        <end position="515"/>
    </location>
</feature>
<dbReference type="InterPro" id="IPR051181">
    <property type="entry name" value="CAF1_poly(A)_ribonucleases"/>
</dbReference>
<keyword evidence="6" id="KW-1185">Reference proteome</keyword>
<accession>A0A813RD16</accession>
<dbReference type="SUPFAM" id="SSF82708">
    <property type="entry name" value="R3H domain"/>
    <property type="match status" value="1"/>
</dbReference>
<evidence type="ECO:0000313" key="5">
    <source>
        <dbReference type="EMBL" id="CAF0779381.1"/>
    </source>
</evidence>
<dbReference type="AlphaFoldDB" id="A0A813RD16"/>
<dbReference type="GO" id="GO:0005634">
    <property type="term" value="C:nucleus"/>
    <property type="evidence" value="ECO:0007669"/>
    <property type="project" value="InterPro"/>
</dbReference>
<dbReference type="GO" id="GO:1990431">
    <property type="term" value="P:priRNA 3'-end processing"/>
    <property type="evidence" value="ECO:0007669"/>
    <property type="project" value="TreeGrafter"/>
</dbReference>
<feature type="region of interest" description="Disordered" evidence="3">
    <location>
        <begin position="492"/>
        <end position="557"/>
    </location>
</feature>
<evidence type="ECO:0000259" key="4">
    <source>
        <dbReference type="Pfam" id="PF08675"/>
    </source>
</evidence>
<dbReference type="OrthoDB" id="1432093at2759"/>
<feature type="coiled-coil region" evidence="2">
    <location>
        <begin position="162"/>
        <end position="189"/>
    </location>
</feature>
<dbReference type="GO" id="GO:0000289">
    <property type="term" value="P:nuclear-transcribed mRNA poly(A) tail shortening"/>
    <property type="evidence" value="ECO:0007669"/>
    <property type="project" value="TreeGrafter"/>
</dbReference>
<comment type="caution">
    <text evidence="5">The sequence shown here is derived from an EMBL/GenBank/DDBJ whole genome shotgun (WGS) entry which is preliminary data.</text>
</comment>
<dbReference type="InterPro" id="IPR006941">
    <property type="entry name" value="RNase_CAF1"/>
</dbReference>
<dbReference type="InterPro" id="IPR012677">
    <property type="entry name" value="Nucleotide-bd_a/b_plait_sf"/>
</dbReference>
<feature type="compositionally biased region" description="Basic and acidic residues" evidence="3">
    <location>
        <begin position="536"/>
        <end position="556"/>
    </location>
</feature>
<dbReference type="SUPFAM" id="SSF54928">
    <property type="entry name" value="RNA-binding domain, RBD"/>
    <property type="match status" value="1"/>
</dbReference>
<evidence type="ECO:0000313" key="6">
    <source>
        <dbReference type="Proteomes" id="UP000663879"/>
    </source>
</evidence>
<organism evidence="5 6">
    <name type="scientific">Brachionus calyciflorus</name>
    <dbReference type="NCBI Taxonomy" id="104777"/>
    <lineage>
        <taxon>Eukaryota</taxon>
        <taxon>Metazoa</taxon>
        <taxon>Spiralia</taxon>
        <taxon>Gnathifera</taxon>
        <taxon>Rotifera</taxon>
        <taxon>Eurotatoria</taxon>
        <taxon>Monogononta</taxon>
        <taxon>Pseudotrocha</taxon>
        <taxon>Ploima</taxon>
        <taxon>Brachionidae</taxon>
        <taxon>Brachionus</taxon>
    </lineage>
</organism>
<dbReference type="EMBL" id="CAJNOC010000581">
    <property type="protein sequence ID" value="CAF0779381.1"/>
    <property type="molecule type" value="Genomic_DNA"/>
</dbReference>